<evidence type="ECO:0000256" key="6">
    <source>
        <dbReference type="PROSITE-ProRule" id="PRU01240"/>
    </source>
</evidence>
<dbReference type="Gene3D" id="2.60.120.1290">
    <property type="match status" value="1"/>
</dbReference>
<dbReference type="InterPro" id="IPR022398">
    <property type="entry name" value="Peptidase_S8_His-AS"/>
</dbReference>
<dbReference type="GO" id="GO:0006508">
    <property type="term" value="P:proteolysis"/>
    <property type="evidence" value="ECO:0007669"/>
    <property type="project" value="UniProtKB-KW"/>
</dbReference>
<gene>
    <name evidence="8" type="ORF">ETP43_07970</name>
</gene>
<dbReference type="GO" id="GO:0004252">
    <property type="term" value="F:serine-type endopeptidase activity"/>
    <property type="evidence" value="ECO:0007669"/>
    <property type="project" value="UniProtKB-UniRule"/>
</dbReference>
<dbReference type="PROSITE" id="PS51892">
    <property type="entry name" value="SUBTILASE"/>
    <property type="match status" value="1"/>
</dbReference>
<keyword evidence="4 6" id="KW-0720">Serine protease</keyword>
<dbReference type="PIRSF" id="PIRSF037894">
    <property type="entry name" value="Subtilisin_rel_CspABC"/>
    <property type="match status" value="1"/>
</dbReference>
<dbReference type="PROSITE" id="PS00137">
    <property type="entry name" value="SUBTILASE_HIS"/>
    <property type="match status" value="1"/>
</dbReference>
<dbReference type="PANTHER" id="PTHR43806">
    <property type="entry name" value="PEPTIDASE S8"/>
    <property type="match status" value="1"/>
</dbReference>
<organism evidence="8 9">
    <name type="scientific">Blautia faecicola</name>
    <dbReference type="NCBI Taxonomy" id="2509240"/>
    <lineage>
        <taxon>Bacteria</taxon>
        <taxon>Bacillati</taxon>
        <taxon>Bacillota</taxon>
        <taxon>Clostridia</taxon>
        <taxon>Lachnospirales</taxon>
        <taxon>Lachnospiraceae</taxon>
        <taxon>Blautia</taxon>
    </lineage>
</organism>
<dbReference type="CDD" id="cd07478">
    <property type="entry name" value="Peptidases_S8_CspA-like"/>
    <property type="match status" value="1"/>
</dbReference>
<feature type="active site" description="Charge relay system" evidence="5 6">
    <location>
        <position position="174"/>
    </location>
</feature>
<dbReference type="InterPro" id="IPR050131">
    <property type="entry name" value="Peptidase_S8_subtilisin-like"/>
</dbReference>
<comment type="caution">
    <text evidence="8">The sequence shown here is derived from an EMBL/GenBank/DDBJ whole genome shotgun (WGS) entry which is preliminary data.</text>
</comment>
<evidence type="ECO:0000256" key="3">
    <source>
        <dbReference type="ARBA" id="ARBA00022801"/>
    </source>
</evidence>
<accession>A0A4Q1RHM6</accession>
<proteinExistence type="inferred from homology"/>
<feature type="domain" description="Peptidase S8/S53" evidence="7">
    <location>
        <begin position="396"/>
        <end position="552"/>
    </location>
</feature>
<dbReference type="Pfam" id="PF00082">
    <property type="entry name" value="Peptidase_S8"/>
    <property type="match status" value="2"/>
</dbReference>
<dbReference type="SUPFAM" id="SSF52743">
    <property type="entry name" value="Subtilisin-like"/>
    <property type="match status" value="1"/>
</dbReference>
<feature type="domain" description="Peptidase S8/S53" evidence="7">
    <location>
        <begin position="97"/>
        <end position="297"/>
    </location>
</feature>
<evidence type="ECO:0000313" key="9">
    <source>
        <dbReference type="Proteomes" id="UP000290106"/>
    </source>
</evidence>
<protein>
    <submittedName>
        <fullName evidence="8">Protease</fullName>
    </submittedName>
</protein>
<dbReference type="PANTHER" id="PTHR43806:SF11">
    <property type="entry name" value="CEREVISIN-RELATED"/>
    <property type="match status" value="1"/>
</dbReference>
<evidence type="ECO:0000256" key="5">
    <source>
        <dbReference type="PIRSR" id="PIRSR615500-1"/>
    </source>
</evidence>
<evidence type="ECO:0000256" key="1">
    <source>
        <dbReference type="ARBA" id="ARBA00011073"/>
    </source>
</evidence>
<dbReference type="InterPro" id="IPR000209">
    <property type="entry name" value="Peptidase_S8/S53_dom"/>
</dbReference>
<keyword evidence="3 6" id="KW-0378">Hydrolase</keyword>
<sequence length="566" mass="61964">MTQQQEDIYANDRMDLIIPYGKIGEVYYQQIIAPYTPTILNDQFAVIHVPMRSNAILGNIQFVYSLVPNLYVPLDTTSLEVSGILQTQNQPGLQLHGANILLGFVDTGINYTHPAFLTATGQTRIVEIWDQTLPSPAGDGPFGYGTVYTAEQIQEALGREDPLSLVPVSDPQGHGTFVTGVAAGSENRQQEFIGAADEAQIAVVKLKEAKQPLQDFYFYSGEGPVYQENDIMAGIQYLVELADRLQLPLVLCLALGSNQGDHMGYTPLDISLQNLGTVPGIASVTAAGNEAGKAHHYFGSITGNTESASVEILVPDGCKGFFVELWCFPPELFSVGFRSPSGEVIPRVPARLGQMQSIPFFLDRTRIELYYEVVQSTSGSQLIFLRFVAPTPGIWTIQVYASGNSRSEFHLWLPISGFISTNVTFLTPDSYTTITAPGNSVYVITAGAYDAYSKSIYLNSSRGYTRNLQVKPDLCAPGVNVTGPGARDRYIQRDGTSAAAALTAGSCALLMEWGRNLPVPRYLSTYEMKNLLIRGAARNQDLFYPNREWGYGTLDVYQVFRAISTT</sequence>
<dbReference type="InterPro" id="IPR017310">
    <property type="entry name" value="Pept_S8A_subtilisin_clostridia"/>
</dbReference>
<dbReference type="InterPro" id="IPR034045">
    <property type="entry name" value="Pep_S8_CspA-like"/>
</dbReference>
<dbReference type="RefSeq" id="WP_129257679.1">
    <property type="nucleotide sequence ID" value="NZ_SDKC01000001.1"/>
</dbReference>
<dbReference type="InterPro" id="IPR015500">
    <property type="entry name" value="Peptidase_S8_subtilisin-rel"/>
</dbReference>
<dbReference type="InterPro" id="IPR036852">
    <property type="entry name" value="Peptidase_S8/S53_dom_sf"/>
</dbReference>
<evidence type="ECO:0000256" key="2">
    <source>
        <dbReference type="ARBA" id="ARBA00022670"/>
    </source>
</evidence>
<evidence type="ECO:0000256" key="4">
    <source>
        <dbReference type="ARBA" id="ARBA00022825"/>
    </source>
</evidence>
<comment type="similarity">
    <text evidence="1 6">Belongs to the peptidase S8 family.</text>
</comment>
<keyword evidence="2 6" id="KW-0645">Protease</keyword>
<name>A0A4Q1RHM6_9FIRM</name>
<dbReference type="Gene3D" id="3.40.50.200">
    <property type="entry name" value="Peptidase S8/S53 domain"/>
    <property type="match status" value="1"/>
</dbReference>
<reference evidence="8 9" key="1">
    <citation type="submission" date="2019-01" db="EMBL/GenBank/DDBJ databases">
        <title>Blautia sp. nov. KGMB01111 isolated human feces.</title>
        <authorList>
            <person name="Park J.-E."/>
            <person name="Kim J.-S."/>
            <person name="Park S.-H."/>
        </authorList>
    </citation>
    <scope>NUCLEOTIDE SEQUENCE [LARGE SCALE GENOMIC DNA]</scope>
    <source>
        <strain evidence="8 9">KGMB01111</strain>
    </source>
</reference>
<feature type="active site" description="Charge relay system" evidence="5 6">
    <location>
        <position position="106"/>
    </location>
</feature>
<dbReference type="AlphaFoldDB" id="A0A4Q1RHM6"/>
<keyword evidence="9" id="KW-1185">Reference proteome</keyword>
<evidence type="ECO:0000259" key="7">
    <source>
        <dbReference type="Pfam" id="PF00082"/>
    </source>
</evidence>
<evidence type="ECO:0000313" key="8">
    <source>
        <dbReference type="EMBL" id="RXS75163.1"/>
    </source>
</evidence>
<feature type="active site" description="Charge relay system" evidence="5 6">
    <location>
        <position position="497"/>
    </location>
</feature>
<dbReference type="PRINTS" id="PR00723">
    <property type="entry name" value="SUBTILISIN"/>
</dbReference>
<dbReference type="Proteomes" id="UP000290106">
    <property type="component" value="Unassembled WGS sequence"/>
</dbReference>
<dbReference type="EMBL" id="SDKC01000001">
    <property type="protein sequence ID" value="RXS75163.1"/>
    <property type="molecule type" value="Genomic_DNA"/>
</dbReference>
<dbReference type="OrthoDB" id="9762689at2"/>